<dbReference type="InterPro" id="IPR022617">
    <property type="entry name" value="Rad60/SUMO-like_dom"/>
</dbReference>
<protein>
    <recommendedName>
        <fullName evidence="3">Rad60/SUMO-like domain-containing protein</fullName>
    </recommendedName>
</protein>
<gene>
    <name evidence="4" type="ORF">RND71_039809</name>
</gene>
<dbReference type="PANTHER" id="PTHR19375">
    <property type="entry name" value="HEAT SHOCK PROTEIN 70KDA"/>
    <property type="match status" value="1"/>
</dbReference>
<dbReference type="Pfam" id="PF11976">
    <property type="entry name" value="Rad60-SLD"/>
    <property type="match status" value="1"/>
</dbReference>
<dbReference type="InterPro" id="IPR029047">
    <property type="entry name" value="HSP70_peptide-bd_sf"/>
</dbReference>
<organism evidence="4 5">
    <name type="scientific">Anisodus tanguticus</name>
    <dbReference type="NCBI Taxonomy" id="243964"/>
    <lineage>
        <taxon>Eukaryota</taxon>
        <taxon>Viridiplantae</taxon>
        <taxon>Streptophyta</taxon>
        <taxon>Embryophyta</taxon>
        <taxon>Tracheophyta</taxon>
        <taxon>Spermatophyta</taxon>
        <taxon>Magnoliopsida</taxon>
        <taxon>eudicotyledons</taxon>
        <taxon>Gunneridae</taxon>
        <taxon>Pentapetalae</taxon>
        <taxon>asterids</taxon>
        <taxon>lamiids</taxon>
        <taxon>Solanales</taxon>
        <taxon>Solanaceae</taxon>
        <taxon>Solanoideae</taxon>
        <taxon>Hyoscyameae</taxon>
        <taxon>Anisodus</taxon>
    </lineage>
</organism>
<evidence type="ECO:0000313" key="5">
    <source>
        <dbReference type="Proteomes" id="UP001291623"/>
    </source>
</evidence>
<dbReference type="InterPro" id="IPR013126">
    <property type="entry name" value="Hsp_70_fam"/>
</dbReference>
<dbReference type="EMBL" id="JAVYJV010000022">
    <property type="protein sequence ID" value="KAK4341308.1"/>
    <property type="molecule type" value="Genomic_DNA"/>
</dbReference>
<keyword evidence="1" id="KW-0547">Nucleotide-binding</keyword>
<feature type="domain" description="Rad60/SUMO-like" evidence="3">
    <location>
        <begin position="20"/>
        <end position="53"/>
    </location>
</feature>
<dbReference type="SUPFAM" id="SSF54236">
    <property type="entry name" value="Ubiquitin-like"/>
    <property type="match status" value="1"/>
</dbReference>
<sequence length="202" mass="22427">MPQAAVEEDKKPNGDQSDHINVKVKGQRNEVFFEIKRSTQLKVLMNAYCDNQSTLIAAYGAIQAAILSGERDQMVQHLLLLDITSLSLGIETAGGVMTVYTLLYRLEKSKFFFTCSDNQPAAEINVCFEIDANGILNRTSSGEHCWCQVPAICIGDTPCSDSCNIRIISDCDSKLVVDMLNDDLKAPCHINNVIKEARKFIY</sequence>
<evidence type="ECO:0000256" key="2">
    <source>
        <dbReference type="ARBA" id="ARBA00022840"/>
    </source>
</evidence>
<dbReference type="Gene3D" id="3.10.20.90">
    <property type="entry name" value="Phosphatidylinositol 3-kinase Catalytic Subunit, Chain A, domain 1"/>
    <property type="match status" value="1"/>
</dbReference>
<dbReference type="GO" id="GO:0140662">
    <property type="term" value="F:ATP-dependent protein folding chaperone"/>
    <property type="evidence" value="ECO:0007669"/>
    <property type="project" value="InterPro"/>
</dbReference>
<proteinExistence type="predicted"/>
<evidence type="ECO:0000313" key="4">
    <source>
        <dbReference type="EMBL" id="KAK4341308.1"/>
    </source>
</evidence>
<dbReference type="Proteomes" id="UP001291623">
    <property type="component" value="Unassembled WGS sequence"/>
</dbReference>
<accession>A0AAE1QXG4</accession>
<dbReference type="Gene3D" id="2.60.34.10">
    <property type="entry name" value="Substrate Binding Domain Of DNAk, Chain A, domain 1"/>
    <property type="match status" value="1"/>
</dbReference>
<keyword evidence="5" id="KW-1185">Reference proteome</keyword>
<dbReference type="InterPro" id="IPR029071">
    <property type="entry name" value="Ubiquitin-like_domsf"/>
</dbReference>
<reference evidence="4" key="1">
    <citation type="submission" date="2023-12" db="EMBL/GenBank/DDBJ databases">
        <title>Genome assembly of Anisodus tanguticus.</title>
        <authorList>
            <person name="Wang Y.-J."/>
        </authorList>
    </citation>
    <scope>NUCLEOTIDE SEQUENCE</scope>
    <source>
        <strain evidence="4">KB-2021</strain>
        <tissue evidence="4">Leaf</tissue>
    </source>
</reference>
<dbReference type="AlphaFoldDB" id="A0AAE1QXG4"/>
<dbReference type="PRINTS" id="PR00301">
    <property type="entry name" value="HEATSHOCK70"/>
</dbReference>
<dbReference type="SUPFAM" id="SSF100920">
    <property type="entry name" value="Heat shock protein 70kD (HSP70), peptide-binding domain"/>
    <property type="match status" value="1"/>
</dbReference>
<comment type="caution">
    <text evidence="4">The sequence shown here is derived from an EMBL/GenBank/DDBJ whole genome shotgun (WGS) entry which is preliminary data.</text>
</comment>
<name>A0AAE1QXG4_9SOLA</name>
<dbReference type="GO" id="GO:0005524">
    <property type="term" value="F:ATP binding"/>
    <property type="evidence" value="ECO:0007669"/>
    <property type="project" value="UniProtKB-KW"/>
</dbReference>
<evidence type="ECO:0000256" key="1">
    <source>
        <dbReference type="ARBA" id="ARBA00022741"/>
    </source>
</evidence>
<dbReference type="Pfam" id="PF00012">
    <property type="entry name" value="HSP70"/>
    <property type="match status" value="1"/>
</dbReference>
<evidence type="ECO:0000259" key="3">
    <source>
        <dbReference type="Pfam" id="PF11976"/>
    </source>
</evidence>
<keyword evidence="2" id="KW-0067">ATP-binding</keyword>